<evidence type="ECO:0000259" key="10">
    <source>
        <dbReference type="Pfam" id="PF08245"/>
    </source>
</evidence>
<dbReference type="SUPFAM" id="SSF53244">
    <property type="entry name" value="MurD-like peptide ligases, peptide-binding domain"/>
    <property type="match status" value="1"/>
</dbReference>
<dbReference type="Pfam" id="PF08245">
    <property type="entry name" value="Mur_ligase_M"/>
    <property type="match status" value="1"/>
</dbReference>
<reference evidence="11 12" key="1">
    <citation type="submission" date="2023-09" db="EMBL/GenBank/DDBJ databases">
        <title>Xinfangfangia sedmenti sp. nov., isolated the sedment.</title>
        <authorList>
            <person name="Xu L."/>
        </authorList>
    </citation>
    <scope>NUCLEOTIDE SEQUENCE [LARGE SCALE GENOMIC DNA]</scope>
    <source>
        <strain evidence="11 12">LG-4</strain>
    </source>
</reference>
<keyword evidence="7 8" id="KW-0961">Cell wall biogenesis/degradation</keyword>
<dbReference type="PANTHER" id="PTHR43692">
    <property type="entry name" value="UDP-N-ACETYLMURAMOYLALANINE--D-GLUTAMATE LIGASE"/>
    <property type="match status" value="1"/>
</dbReference>
<feature type="domain" description="Mur ligase central" evidence="10">
    <location>
        <begin position="125"/>
        <end position="310"/>
    </location>
</feature>
<dbReference type="InterPro" id="IPR036615">
    <property type="entry name" value="Mur_ligase_C_dom_sf"/>
</dbReference>
<gene>
    <name evidence="7 11" type="primary">murD</name>
    <name evidence="11" type="ORF">RGD00_16000</name>
</gene>
<comment type="subcellular location">
    <subcellularLocation>
        <location evidence="1 7 8">Cytoplasm</location>
    </subcellularLocation>
</comment>
<dbReference type="SUPFAM" id="SSF53623">
    <property type="entry name" value="MurD-like peptide ligases, catalytic domain"/>
    <property type="match status" value="1"/>
</dbReference>
<evidence type="ECO:0000259" key="9">
    <source>
        <dbReference type="Pfam" id="PF02875"/>
    </source>
</evidence>
<dbReference type="NCBIfam" id="TIGR01087">
    <property type="entry name" value="murD"/>
    <property type="match status" value="1"/>
</dbReference>
<protein>
    <recommendedName>
        <fullName evidence="7 8">UDP-N-acetylmuramoylalanine--D-glutamate ligase</fullName>
        <ecNumber evidence="7 8">6.3.2.9</ecNumber>
    </recommendedName>
    <alternativeName>
        <fullName evidence="7">D-glutamic acid-adding enzyme</fullName>
    </alternativeName>
    <alternativeName>
        <fullName evidence="7">UDP-N-acetylmuramoyl-L-alanyl-D-glutamate synthetase</fullName>
    </alternativeName>
</protein>
<dbReference type="HAMAP" id="MF_00639">
    <property type="entry name" value="MurD"/>
    <property type="match status" value="1"/>
</dbReference>
<feature type="binding site" evidence="7">
    <location>
        <begin position="127"/>
        <end position="133"/>
    </location>
    <ligand>
        <name>ATP</name>
        <dbReference type="ChEBI" id="CHEBI:30616"/>
    </ligand>
</feature>
<keyword evidence="4 7" id="KW-0436">Ligase</keyword>
<keyword evidence="7 8" id="KW-0573">Peptidoglycan synthesis</keyword>
<dbReference type="Pfam" id="PF21799">
    <property type="entry name" value="MurD-like_N"/>
    <property type="match status" value="1"/>
</dbReference>
<organism evidence="11 12">
    <name type="scientific">Ruixingdingia sedimenti</name>
    <dbReference type="NCBI Taxonomy" id="3073604"/>
    <lineage>
        <taxon>Bacteria</taxon>
        <taxon>Pseudomonadati</taxon>
        <taxon>Pseudomonadota</taxon>
        <taxon>Alphaproteobacteria</taxon>
        <taxon>Rhodobacterales</taxon>
        <taxon>Paracoccaceae</taxon>
        <taxon>Ruixingdingia</taxon>
    </lineage>
</organism>
<comment type="function">
    <text evidence="7 8">Cell wall formation. Catalyzes the addition of glutamate to the nucleotide precursor UDP-N-acetylmuramoyl-L-alanine (UMA).</text>
</comment>
<name>A0ABU1FC23_9RHOB</name>
<keyword evidence="6 7" id="KW-0067">ATP-binding</keyword>
<dbReference type="InterPro" id="IPR004101">
    <property type="entry name" value="Mur_ligase_C"/>
</dbReference>
<keyword evidence="5 7" id="KW-0547">Nucleotide-binding</keyword>
<comment type="similarity">
    <text evidence="7">Belongs to the MurCDEF family.</text>
</comment>
<dbReference type="PANTHER" id="PTHR43692:SF1">
    <property type="entry name" value="UDP-N-ACETYLMURAMOYLALANINE--D-GLUTAMATE LIGASE"/>
    <property type="match status" value="1"/>
</dbReference>
<keyword evidence="12" id="KW-1185">Reference proteome</keyword>
<evidence type="ECO:0000313" key="12">
    <source>
        <dbReference type="Proteomes" id="UP001247754"/>
    </source>
</evidence>
<keyword evidence="3 7" id="KW-0963">Cytoplasm</keyword>
<dbReference type="EC" id="6.3.2.9" evidence="7 8"/>
<keyword evidence="7 8" id="KW-0133">Cell shape</keyword>
<evidence type="ECO:0000256" key="8">
    <source>
        <dbReference type="RuleBase" id="RU003664"/>
    </source>
</evidence>
<accession>A0ABU1FC23</accession>
<feature type="domain" description="Mur ligase C-terminal" evidence="9">
    <location>
        <begin position="332"/>
        <end position="440"/>
    </location>
</feature>
<evidence type="ECO:0000256" key="5">
    <source>
        <dbReference type="ARBA" id="ARBA00022741"/>
    </source>
</evidence>
<dbReference type="InterPro" id="IPR013221">
    <property type="entry name" value="Mur_ligase_cen"/>
</dbReference>
<dbReference type="EMBL" id="JAVKPH010000021">
    <property type="protein sequence ID" value="MDR5654118.1"/>
    <property type="molecule type" value="Genomic_DNA"/>
</dbReference>
<dbReference type="GO" id="GO:0008764">
    <property type="term" value="F:UDP-N-acetylmuramoylalanine-D-glutamate ligase activity"/>
    <property type="evidence" value="ECO:0007669"/>
    <property type="project" value="UniProtKB-EC"/>
</dbReference>
<dbReference type="Gene3D" id="3.90.190.20">
    <property type="entry name" value="Mur ligase, C-terminal domain"/>
    <property type="match status" value="1"/>
</dbReference>
<comment type="caution">
    <text evidence="11">The sequence shown here is derived from an EMBL/GenBank/DDBJ whole genome shotgun (WGS) entry which is preliminary data.</text>
</comment>
<evidence type="ECO:0000256" key="1">
    <source>
        <dbReference type="ARBA" id="ARBA00004496"/>
    </source>
</evidence>
<dbReference type="Proteomes" id="UP001247754">
    <property type="component" value="Unassembled WGS sequence"/>
</dbReference>
<comment type="catalytic activity">
    <reaction evidence="7 8">
        <text>UDP-N-acetyl-alpha-D-muramoyl-L-alanine + D-glutamate + ATP = UDP-N-acetyl-alpha-D-muramoyl-L-alanyl-D-glutamate + ADP + phosphate + H(+)</text>
        <dbReference type="Rhea" id="RHEA:16429"/>
        <dbReference type="ChEBI" id="CHEBI:15378"/>
        <dbReference type="ChEBI" id="CHEBI:29986"/>
        <dbReference type="ChEBI" id="CHEBI:30616"/>
        <dbReference type="ChEBI" id="CHEBI:43474"/>
        <dbReference type="ChEBI" id="CHEBI:83898"/>
        <dbReference type="ChEBI" id="CHEBI:83900"/>
        <dbReference type="ChEBI" id="CHEBI:456216"/>
        <dbReference type="EC" id="6.3.2.9"/>
    </reaction>
</comment>
<proteinExistence type="inferred from homology"/>
<dbReference type="Gene3D" id="3.40.1190.10">
    <property type="entry name" value="Mur-like, catalytic domain"/>
    <property type="match status" value="1"/>
</dbReference>
<dbReference type="InterPro" id="IPR036565">
    <property type="entry name" value="Mur-like_cat_sf"/>
</dbReference>
<dbReference type="Pfam" id="PF02875">
    <property type="entry name" value="Mur_ligase_C"/>
    <property type="match status" value="1"/>
</dbReference>
<evidence type="ECO:0000256" key="4">
    <source>
        <dbReference type="ARBA" id="ARBA00022598"/>
    </source>
</evidence>
<dbReference type="Gene3D" id="3.40.50.720">
    <property type="entry name" value="NAD(P)-binding Rossmann-like Domain"/>
    <property type="match status" value="1"/>
</dbReference>
<evidence type="ECO:0000256" key="2">
    <source>
        <dbReference type="ARBA" id="ARBA00004752"/>
    </source>
</evidence>
<evidence type="ECO:0000313" key="11">
    <source>
        <dbReference type="EMBL" id="MDR5654118.1"/>
    </source>
</evidence>
<dbReference type="InterPro" id="IPR005762">
    <property type="entry name" value="MurD"/>
</dbReference>
<keyword evidence="7 8" id="KW-0131">Cell cycle</keyword>
<evidence type="ECO:0000256" key="6">
    <source>
        <dbReference type="ARBA" id="ARBA00022840"/>
    </source>
</evidence>
<dbReference type="SUPFAM" id="SSF51984">
    <property type="entry name" value="MurCD N-terminal domain"/>
    <property type="match status" value="1"/>
</dbReference>
<comment type="pathway">
    <text evidence="2 7 8">Cell wall biogenesis; peptidoglycan biosynthesis.</text>
</comment>
<evidence type="ECO:0000256" key="7">
    <source>
        <dbReference type="HAMAP-Rule" id="MF_00639"/>
    </source>
</evidence>
<sequence>MIPVRGYEGRRVGVLGLGRSGLSTARALAAGGADPVVWDDSAEARDRAAAEGFAPADPGRDQVLAGLAVLVTSPGIPHLYPGPHPVIARAMAMGIPVDNDIGLFFRSFATAAWDGFDTAPRVVAVTGSNGKSTTTALIHHILTESGRPAQMAGNIGRGVLDLDPARDGEVVVLELSSYQTELARALTPDVAVFTNLSPDHLDRHGGIGGYFAAKRRLFAEGGPDRAVIGVDEPEGRFLAGQLAEAPADDRVIRVSSGQKLDGFGWSVFARKGFLAEWRRGRQMAAVDLRAIPGLPGAHNHQNACAAWAACRALGLAPREIEAALASFAGLPHRSQLVGERGGVRFVNDSKATNVDSAAKALQAFPRIRWIAGGLGKDGGIAALAPHLGAVVKAYLIGHSARDFALQLGATPHEICETMDRAVARAAAEAEPGEVVLLAPAAASFDQYPNFEKRGEDFTARVQALPAAGQGA</sequence>
<dbReference type="RefSeq" id="WP_310458288.1">
    <property type="nucleotide sequence ID" value="NZ_JAVKPH010000021.1"/>
</dbReference>
<keyword evidence="7 8" id="KW-0132">Cell division</keyword>
<evidence type="ECO:0000256" key="3">
    <source>
        <dbReference type="ARBA" id="ARBA00022490"/>
    </source>
</evidence>